<evidence type="ECO:0000313" key="1">
    <source>
        <dbReference type="EMBL" id="QJQ02432.1"/>
    </source>
</evidence>
<sequence>MKISEILSDKNVATGTKLTVQGIFVLEGDTGYLVQSKENFRDKSCAIMVDFRELKELLFSTVPPYGGSVYSYFNDAVITGTLMQSSNIDFPLALINIVELTLYVSEEEFRVIPST</sequence>
<name>A0A6M3ZY27_9BURK</name>
<protein>
    <submittedName>
        <fullName evidence="1">Uncharacterized protein</fullName>
    </submittedName>
</protein>
<accession>A0A6M3ZY27</accession>
<reference evidence="1 2" key="1">
    <citation type="journal article" date="2012" name="J. Bacteriol.">
        <title>Genome sequence of the pathogenic Herbaspirillum seropedicae strain Os34, isolated from rice roots.</title>
        <authorList>
            <person name="Ye W."/>
            <person name="Ye S."/>
            <person name="Liu J."/>
            <person name="Chang S."/>
            <person name="Chen M."/>
            <person name="Zhu B."/>
            <person name="Guo L."/>
            <person name="An Q."/>
        </authorList>
    </citation>
    <scope>NUCLEOTIDE SEQUENCE [LARGE SCALE GENOMIC DNA]</scope>
    <source>
        <strain evidence="1 2">Os34</strain>
    </source>
</reference>
<gene>
    <name evidence="1" type="ORF">C798_19990</name>
</gene>
<dbReference type="AlphaFoldDB" id="A0A6M3ZY27"/>
<dbReference type="Proteomes" id="UP000501648">
    <property type="component" value="Chromosome"/>
</dbReference>
<organism evidence="1 2">
    <name type="scientific">Herbaspirillum rubrisubalbicans Os34</name>
    <dbReference type="NCBI Taxonomy" id="1235827"/>
    <lineage>
        <taxon>Bacteria</taxon>
        <taxon>Pseudomonadati</taxon>
        <taxon>Pseudomonadota</taxon>
        <taxon>Betaproteobacteria</taxon>
        <taxon>Burkholderiales</taxon>
        <taxon>Oxalobacteraceae</taxon>
        <taxon>Herbaspirillum</taxon>
    </lineage>
</organism>
<proteinExistence type="predicted"/>
<dbReference type="EMBL" id="CP008956">
    <property type="protein sequence ID" value="QJQ02432.1"/>
    <property type="molecule type" value="Genomic_DNA"/>
</dbReference>
<evidence type="ECO:0000313" key="2">
    <source>
        <dbReference type="Proteomes" id="UP000501648"/>
    </source>
</evidence>